<keyword evidence="3" id="KW-1185">Reference proteome</keyword>
<evidence type="ECO:0000313" key="2">
    <source>
        <dbReference type="EMBL" id="MFC5269720.1"/>
    </source>
</evidence>
<name>A0ABW0EAE2_9BACT</name>
<dbReference type="RefSeq" id="WP_378016100.1">
    <property type="nucleotide sequence ID" value="NZ_JBHSKT010000002.1"/>
</dbReference>
<sequence>MNLFPVKNKRGNFKKAWETIALLVLITFTQQFHAFGQTKGLIVKSASAATAGVGRAVLDPDGDGYVSVKTNGIQRGFQSNDLLESEIPYRPLPVPTAEPMNDLNRGPGGGFSDFADMNSTVYPVSSYLSPAGNLMFRFRLGNIAPNSKGYSVLVDADGKFGFSGANADPEASVDNPGFEFEIVLATNFGVRLYDVNNATGTATQKGTDADLPYSVYAQKAIAFTTNSGDADYFYDFYIPFSKITQYFPTVTTSTALRMVANTVMAPQSSVKGPISDISGIDASYNTASAWTKIISGFVPTPASGTTSSNFPAVRSDAPVVTSPFFAGTSISGTSTEAAGTAIKVYKNGIILGNTTVLSGGTWTMNAVSVALNDHITATATASSESISDLSNSVIVIENCTYSRTPELACASDKGFSGRVIGVAANTRINLYKIGDPNTIVITVYTGANGMAADEFKYLCSGTYNNTSYTNCNPGGGCVGVSLGTGSYYARAVETVNGVTLCESPRSVPECVGNSGNSTAPTLTTNPIKPATTSISGTGIAGSRIVVLADNMFIGAVNIPATPTGTAISWTLSGIAVGAGKTIQVQQVEAGKCASTFVSRMVTDPTTTPVVNGPIHSNSTSISGTSIEPAGTVITIYRNGTSIGTATVMASGTWTLTGVTGLAATNTITATALAANKTISATSNSVTVAAAPAATPAVPNVTLIGGVAYKEGGTTVNVTVPANIPTGTNVNLYIDGYLLRTISTTSTSASPAAWAVNGLSAAEYELYTGGKLTATLGTIGSNESAQSNNTAGTYVIVTCVPPVTKTATVVTPLVCEGSQAQFQVANSEDGVIYTLKNGTTDRGSSVLGTGGTISFFTWELNATETFTVTAQKVSGGTCSPVSFTGGTITVNPKPDATKTVSAPVGISDGSSTNVQVQGSQLNYLYQLRKNAVNIGSPVTGTGGNINLPTDPILEESIYEVQVTDITRSTNCTVMLNQTAKIGLTPLPVTLVKFTAKVQPNANLLAWATASEKNNDHFEIQKSFDGRAFTTFGNVKGVGNSSTIKEYTFEDRQLTTGLVYYRLKQIDTDGQFEFSKIVVLDRKPESMQPVLFPNPASNNCFLKLQASQKGEAVIEIYEANGRLLSQKTVKLANGENNILLETKTLLPGFYVVKINGNALQSTLKLQKISE</sequence>
<protein>
    <submittedName>
        <fullName evidence="2">T9SS type A sorting domain-containing protein</fullName>
    </submittedName>
</protein>
<dbReference type="EMBL" id="JBHSKT010000002">
    <property type="protein sequence ID" value="MFC5269720.1"/>
    <property type="molecule type" value="Genomic_DNA"/>
</dbReference>
<dbReference type="Proteomes" id="UP001596161">
    <property type="component" value="Unassembled WGS sequence"/>
</dbReference>
<feature type="domain" description="Secretion system C-terminal sorting" evidence="1">
    <location>
        <begin position="1089"/>
        <end position="1162"/>
    </location>
</feature>
<gene>
    <name evidence="2" type="ORF">ACFPIB_03795</name>
</gene>
<proteinExistence type="predicted"/>
<comment type="caution">
    <text evidence="2">The sequence shown here is derived from an EMBL/GenBank/DDBJ whole genome shotgun (WGS) entry which is preliminary data.</text>
</comment>
<dbReference type="NCBIfam" id="TIGR04183">
    <property type="entry name" value="Por_Secre_tail"/>
    <property type="match status" value="1"/>
</dbReference>
<organism evidence="2 3">
    <name type="scientific">Adhaeribacter terreus</name>
    <dbReference type="NCBI Taxonomy" id="529703"/>
    <lineage>
        <taxon>Bacteria</taxon>
        <taxon>Pseudomonadati</taxon>
        <taxon>Bacteroidota</taxon>
        <taxon>Cytophagia</taxon>
        <taxon>Cytophagales</taxon>
        <taxon>Hymenobacteraceae</taxon>
        <taxon>Adhaeribacter</taxon>
    </lineage>
</organism>
<dbReference type="Pfam" id="PF18962">
    <property type="entry name" value="Por_Secre_tail"/>
    <property type="match status" value="1"/>
</dbReference>
<evidence type="ECO:0000259" key="1">
    <source>
        <dbReference type="Pfam" id="PF18962"/>
    </source>
</evidence>
<evidence type="ECO:0000313" key="3">
    <source>
        <dbReference type="Proteomes" id="UP001596161"/>
    </source>
</evidence>
<reference evidence="3" key="1">
    <citation type="journal article" date="2019" name="Int. J. Syst. Evol. Microbiol.">
        <title>The Global Catalogue of Microorganisms (GCM) 10K type strain sequencing project: providing services to taxonomists for standard genome sequencing and annotation.</title>
        <authorList>
            <consortium name="The Broad Institute Genomics Platform"/>
            <consortium name="The Broad Institute Genome Sequencing Center for Infectious Disease"/>
            <person name="Wu L."/>
            <person name="Ma J."/>
        </authorList>
    </citation>
    <scope>NUCLEOTIDE SEQUENCE [LARGE SCALE GENOMIC DNA]</scope>
    <source>
        <strain evidence="3">KACC 12602</strain>
    </source>
</reference>
<dbReference type="InterPro" id="IPR026444">
    <property type="entry name" value="Secre_tail"/>
</dbReference>
<accession>A0ABW0EAE2</accession>